<protein>
    <submittedName>
        <fullName evidence="6">Outer membrane beta-barrel family protein</fullName>
    </submittedName>
</protein>
<evidence type="ECO:0000259" key="4">
    <source>
        <dbReference type="Pfam" id="PF07715"/>
    </source>
</evidence>
<dbReference type="EMBL" id="CP159289">
    <property type="protein sequence ID" value="XCH23389.1"/>
    <property type="molecule type" value="Genomic_DNA"/>
</dbReference>
<proteinExistence type="predicted"/>
<accession>A0AAU8FH17</accession>
<organism evidence="6">
    <name type="scientific">Dyadobacter sp. 676</name>
    <dbReference type="NCBI Taxonomy" id="3088362"/>
    <lineage>
        <taxon>Bacteria</taxon>
        <taxon>Pseudomonadati</taxon>
        <taxon>Bacteroidota</taxon>
        <taxon>Cytophagia</taxon>
        <taxon>Cytophagales</taxon>
        <taxon>Spirosomataceae</taxon>
        <taxon>Dyadobacter</taxon>
    </lineage>
</organism>
<dbReference type="Gene3D" id="2.40.170.20">
    <property type="entry name" value="TonB-dependent receptor, beta-barrel domain"/>
    <property type="match status" value="1"/>
</dbReference>
<dbReference type="AlphaFoldDB" id="A0AAU8FH17"/>
<dbReference type="InterPro" id="IPR037066">
    <property type="entry name" value="Plug_dom_sf"/>
</dbReference>
<dbReference type="Pfam" id="PF07715">
    <property type="entry name" value="Plug"/>
    <property type="match status" value="1"/>
</dbReference>
<dbReference type="SUPFAM" id="SSF56935">
    <property type="entry name" value="Porins"/>
    <property type="match status" value="1"/>
</dbReference>
<dbReference type="GO" id="GO:0009279">
    <property type="term" value="C:cell outer membrane"/>
    <property type="evidence" value="ECO:0007669"/>
    <property type="project" value="UniProtKB-SubCell"/>
</dbReference>
<comment type="subcellular location">
    <subcellularLocation>
        <location evidence="1">Cell outer membrane</location>
    </subcellularLocation>
</comment>
<evidence type="ECO:0000256" key="3">
    <source>
        <dbReference type="ARBA" id="ARBA00023237"/>
    </source>
</evidence>
<keyword evidence="3" id="KW-0998">Cell outer membrane</keyword>
<name>A0AAU8FH17_9BACT</name>
<evidence type="ECO:0000256" key="1">
    <source>
        <dbReference type="ARBA" id="ARBA00004442"/>
    </source>
</evidence>
<evidence type="ECO:0000313" key="6">
    <source>
        <dbReference type="EMBL" id="XCH23389.1"/>
    </source>
</evidence>
<dbReference type="InterPro" id="IPR041700">
    <property type="entry name" value="OMP_b-brl_3"/>
</dbReference>
<keyword evidence="2" id="KW-0472">Membrane</keyword>
<feature type="domain" description="Outer membrane protein beta-barrel" evidence="5">
    <location>
        <begin position="279"/>
        <end position="681"/>
    </location>
</feature>
<dbReference type="PANTHER" id="PTHR40980:SF4">
    <property type="entry name" value="TONB-DEPENDENT RECEPTOR-LIKE BETA-BARREL DOMAIN-CONTAINING PROTEIN"/>
    <property type="match status" value="1"/>
</dbReference>
<evidence type="ECO:0000256" key="2">
    <source>
        <dbReference type="ARBA" id="ARBA00023136"/>
    </source>
</evidence>
<dbReference type="Pfam" id="PF14905">
    <property type="entry name" value="OMP_b-brl_3"/>
    <property type="match status" value="1"/>
</dbReference>
<sequence length="700" mass="78593">MPPADSTGRVRRSSMKDDTISLREVRITAERPDVDLQLDKKVYHIGKDILSQSGAAADVLNGIPSITADAAGIIRLRGNSNVAVLINGRRSGLSPANILTQISAGSIERVEVMTSPSARDDAAGSAGTINIILKKNGKDKLGGQARITLGYPNDYNLNANLNYKAGHWDLFTTLGGRYSDYIGFYSTRQIAAGNDASSVHKIQHENRHDDGRLIYFGGDYQINPKNTVTLAYFRNATKDIDGTTLDYAFGAASIDSMLTRLGSSRESRSYNQFESNYTRTFDREGQKLTVDVQYDFWNSDKTWDLTTRKTFPSPAALPAIHTASSGNSRDLVMQSDFVHPFSLQSAFEAGLKMETRSVISDYKAEQYLGDAWTVLDGIDNKLNYNENIGAGYLQYKSQSGKLSYQLGLRYEYTRVRIQDRGGDFGSNKCYGRMFPTVNLSYVLQEGMTMQAGYSRRISRPSLWYLYPFNEVTDLNAQSVGNPALNPSFTHVAELALTRQWEKLTLTPTVYAHFTTAPILQYTFQSDRNVMITIPFNLTSERRYGAELSATYNPLPWLSVNGQLTGYLFRQHGYYRDNDLGFSNHSWNGRLGMRIKLPWKLTFQCRLDAQGPDNNAQSRTRPYYYLASGLSRSLFDSKATLVLDGTNILNTNKQGSRIAIENYQIDRISNFNAARFRLGFTYRFGTGRTSTFRKSKDANRR</sequence>
<feature type="domain" description="TonB-dependent receptor plug" evidence="4">
    <location>
        <begin position="52"/>
        <end position="127"/>
    </location>
</feature>
<dbReference type="RefSeq" id="WP_353718715.1">
    <property type="nucleotide sequence ID" value="NZ_CP159289.1"/>
</dbReference>
<dbReference type="PANTHER" id="PTHR40980">
    <property type="entry name" value="PLUG DOMAIN-CONTAINING PROTEIN"/>
    <property type="match status" value="1"/>
</dbReference>
<reference evidence="6" key="1">
    <citation type="submission" date="2024-06" db="EMBL/GenBank/DDBJ databases">
        <title>Sequencing and assembly of the genome of Dyadobacter sp. strain 676, a symbiont of Cyamopsis tetragonoloba.</title>
        <authorList>
            <person name="Guro P."/>
            <person name="Sazanova A."/>
            <person name="Kuznetsova I."/>
            <person name="Belimov A."/>
            <person name="Safronova V."/>
        </authorList>
    </citation>
    <scope>NUCLEOTIDE SEQUENCE</scope>
    <source>
        <strain evidence="6">676</strain>
    </source>
</reference>
<dbReference type="Gene3D" id="2.170.130.10">
    <property type="entry name" value="TonB-dependent receptor, plug domain"/>
    <property type="match status" value="1"/>
</dbReference>
<gene>
    <name evidence="6" type="ORF">ABV298_24160</name>
</gene>
<dbReference type="InterPro" id="IPR012910">
    <property type="entry name" value="Plug_dom"/>
</dbReference>
<evidence type="ECO:0000259" key="5">
    <source>
        <dbReference type="Pfam" id="PF14905"/>
    </source>
</evidence>
<dbReference type="InterPro" id="IPR036942">
    <property type="entry name" value="Beta-barrel_TonB_sf"/>
</dbReference>